<comment type="cofactor">
    <cofactor evidence="1">
        <name>Mg(2+)</name>
        <dbReference type="ChEBI" id="CHEBI:18420"/>
    </cofactor>
</comment>
<dbReference type="PANTHER" id="PTHR10192:SF5">
    <property type="entry name" value="GEPHYRIN"/>
    <property type="match status" value="1"/>
</dbReference>
<organism evidence="3 4">
    <name type="scientific">Vreelandella sulfidaeris</name>
    <dbReference type="NCBI Taxonomy" id="115553"/>
    <lineage>
        <taxon>Bacteria</taxon>
        <taxon>Pseudomonadati</taxon>
        <taxon>Pseudomonadota</taxon>
        <taxon>Gammaproteobacteria</taxon>
        <taxon>Oceanospirillales</taxon>
        <taxon>Halomonadaceae</taxon>
        <taxon>Vreelandella</taxon>
    </lineage>
</organism>
<dbReference type="SMART" id="SM00852">
    <property type="entry name" value="MoCF_biosynth"/>
    <property type="match status" value="1"/>
</dbReference>
<dbReference type="GO" id="GO:0061599">
    <property type="term" value="F:molybdopterin molybdotransferase activity"/>
    <property type="evidence" value="ECO:0007669"/>
    <property type="project" value="UniProtKB-UniRule"/>
</dbReference>
<dbReference type="GO" id="GO:0005829">
    <property type="term" value="C:cytosol"/>
    <property type="evidence" value="ECO:0007669"/>
    <property type="project" value="TreeGrafter"/>
</dbReference>
<dbReference type="InterPro" id="IPR001453">
    <property type="entry name" value="MoaB/Mog_dom"/>
</dbReference>
<dbReference type="EMBL" id="AP019514">
    <property type="protein sequence ID" value="BBI64563.1"/>
    <property type="molecule type" value="Genomic_DNA"/>
</dbReference>
<keyword evidence="1" id="KW-0808">Transferase</keyword>
<dbReference type="Pfam" id="PF00994">
    <property type="entry name" value="MoCF_biosynth"/>
    <property type="match status" value="1"/>
</dbReference>
<evidence type="ECO:0000256" key="1">
    <source>
        <dbReference type="RuleBase" id="RU365090"/>
    </source>
</evidence>
<keyword evidence="1" id="KW-0479">Metal-binding</keyword>
<dbReference type="InterPro" id="IPR036425">
    <property type="entry name" value="MoaB/Mog-like_dom_sf"/>
</dbReference>
<accession>A0A455UGR0</accession>
<sequence>MQKWLCVSTKGSDFSTGNEVTAPGEPLPKASIYDANRFTLIGLLTEHGAEVIDLGILQDDLDATKTALQQAAEQSDLVITSGGVSVGQADFTRAALEQLGRLAFGA</sequence>
<comment type="pathway">
    <text evidence="1">Cofactor biosynthesis; molybdopterin biosynthesis.</text>
</comment>
<keyword evidence="1" id="KW-0500">Molybdenum</keyword>
<dbReference type="GO" id="GO:0006777">
    <property type="term" value="P:Mo-molybdopterin cofactor biosynthetic process"/>
    <property type="evidence" value="ECO:0007669"/>
    <property type="project" value="UniProtKB-UniRule"/>
</dbReference>
<keyword evidence="1" id="KW-0460">Magnesium</keyword>
<dbReference type="EC" id="2.10.1.1" evidence="1"/>
<feature type="domain" description="MoaB/Mog" evidence="2">
    <location>
        <begin position="12"/>
        <end position="106"/>
    </location>
</feature>
<dbReference type="InterPro" id="IPR038987">
    <property type="entry name" value="MoeA-like"/>
</dbReference>
<protein>
    <recommendedName>
        <fullName evidence="1">Molybdopterin molybdenumtransferase</fullName>
        <ecNumber evidence="1">2.10.1.1</ecNumber>
    </recommendedName>
</protein>
<comment type="function">
    <text evidence="1">Catalyzes the insertion of molybdate into adenylated molybdopterin with the concomitant release of AMP.</text>
</comment>
<dbReference type="KEGG" id="hsr:HSBAA_58690"/>
<dbReference type="Gene3D" id="3.40.980.10">
    <property type="entry name" value="MoaB/Mog-like domain"/>
    <property type="match status" value="1"/>
</dbReference>
<name>A0A455UGR0_9GAMM</name>
<dbReference type="Proteomes" id="UP000320231">
    <property type="component" value="Chromosome"/>
</dbReference>
<gene>
    <name evidence="3" type="ORF">HSBAA_58690</name>
</gene>
<dbReference type="AlphaFoldDB" id="A0A455UGR0"/>
<dbReference type="PANTHER" id="PTHR10192">
    <property type="entry name" value="MOLYBDOPTERIN BIOSYNTHESIS PROTEIN"/>
    <property type="match status" value="1"/>
</dbReference>
<keyword evidence="1" id="KW-0501">Molybdenum cofactor biosynthesis</keyword>
<comment type="similarity">
    <text evidence="1">Belongs to the MoeA family.</text>
</comment>
<reference evidence="3 4" key="1">
    <citation type="journal article" date="2019" name="Microbiol. Resour. Announc.">
        <title>Complete Genome Sequence of Halomonas sulfidaeris Strain Esulfide1 Isolated from a Metal Sulfide Rock at a Depth of 2,200 Meters, Obtained Using Nanopore Sequencing.</title>
        <authorList>
            <person name="Saito M."/>
            <person name="Nishigata A."/>
            <person name="Galipon J."/>
            <person name="Arakawa K."/>
        </authorList>
    </citation>
    <scope>NUCLEOTIDE SEQUENCE [LARGE SCALE GENOMIC DNA]</scope>
    <source>
        <strain evidence="3 4">ATCC BAA-803</strain>
    </source>
</reference>
<evidence type="ECO:0000313" key="4">
    <source>
        <dbReference type="Proteomes" id="UP000320231"/>
    </source>
</evidence>
<comment type="catalytic activity">
    <reaction evidence="1">
        <text>adenylyl-molybdopterin + molybdate = Mo-molybdopterin + AMP + H(+)</text>
        <dbReference type="Rhea" id="RHEA:35047"/>
        <dbReference type="ChEBI" id="CHEBI:15378"/>
        <dbReference type="ChEBI" id="CHEBI:36264"/>
        <dbReference type="ChEBI" id="CHEBI:62727"/>
        <dbReference type="ChEBI" id="CHEBI:71302"/>
        <dbReference type="ChEBI" id="CHEBI:456215"/>
    </reaction>
</comment>
<dbReference type="SUPFAM" id="SSF53218">
    <property type="entry name" value="Molybdenum cofactor biosynthesis proteins"/>
    <property type="match status" value="1"/>
</dbReference>
<evidence type="ECO:0000259" key="2">
    <source>
        <dbReference type="SMART" id="SM00852"/>
    </source>
</evidence>
<proteinExistence type="inferred from homology"/>
<evidence type="ECO:0000313" key="3">
    <source>
        <dbReference type="EMBL" id="BBI64563.1"/>
    </source>
</evidence>
<dbReference type="GO" id="GO:0046872">
    <property type="term" value="F:metal ion binding"/>
    <property type="evidence" value="ECO:0007669"/>
    <property type="project" value="UniProtKB-UniRule"/>
</dbReference>
<dbReference type="UniPathway" id="UPA00344"/>